<dbReference type="GO" id="GO:0005886">
    <property type="term" value="C:plasma membrane"/>
    <property type="evidence" value="ECO:0007669"/>
    <property type="project" value="TreeGrafter"/>
</dbReference>
<gene>
    <name evidence="7" type="ORF">THIAE_09545</name>
</gene>
<dbReference type="GO" id="GO:0030313">
    <property type="term" value="C:cell envelope"/>
    <property type="evidence" value="ECO:0007669"/>
    <property type="project" value="UniProtKB-SubCell"/>
</dbReference>
<proteinExistence type="inferred from homology"/>
<dbReference type="InterPro" id="IPR058624">
    <property type="entry name" value="MdtA-like_HH"/>
</dbReference>
<feature type="domain" description="YknX-like C-terminal permuted SH3-like" evidence="6">
    <location>
        <begin position="308"/>
        <end position="364"/>
    </location>
</feature>
<dbReference type="PANTHER" id="PTHR30158">
    <property type="entry name" value="ACRA/E-RELATED COMPONENT OF DRUG EFFLUX TRANSPORTER"/>
    <property type="match status" value="1"/>
</dbReference>
<sequence>MNQSSARGKGWGRLVTWSLGMGLCFIAPYAIANAQADAPPPMPVQVQVIEATNVALSYEYPARVQSANQVDIHARVSGVLLKQHFNDGDAVKKGQLLYSIEDRIYQAAVDHAQAQVLMAQAQLRQAEREKVRVEGLFKEQAVSEQERDQTISAYELAQAGLVGAQAALQSAQIDLDYTQVRAPINGMTGQKQQTVGDLVGRDYNRSLLTTLTQLDPIEVHFTIGEREFIERQQQLQQGILRFSQGEQLSAQVSHLGHQLTGVIDFADHQINPHTGSVSLRARFANPNAALLPGAFVRIQLDGIEAVDVIQIPQSAVLQIGSQAFVYVIKDGTAQMVPVGLQRAVEQTWLVDSGLAVGDQLILNNLIKLRPNTPVQAVQANHSTDTAE</sequence>
<dbReference type="Gene3D" id="2.40.30.170">
    <property type="match status" value="1"/>
</dbReference>
<dbReference type="GO" id="GO:0046677">
    <property type="term" value="P:response to antibiotic"/>
    <property type="evidence" value="ECO:0007669"/>
    <property type="project" value="TreeGrafter"/>
</dbReference>
<evidence type="ECO:0000256" key="2">
    <source>
        <dbReference type="ARBA" id="ARBA00009477"/>
    </source>
</evidence>
<dbReference type="Pfam" id="PF25876">
    <property type="entry name" value="HH_MFP_RND"/>
    <property type="match status" value="1"/>
</dbReference>
<name>W0DYN2_9GAMM</name>
<dbReference type="OrthoDB" id="9816569at2"/>
<dbReference type="Gene3D" id="1.10.287.470">
    <property type="entry name" value="Helix hairpin bin"/>
    <property type="match status" value="1"/>
</dbReference>
<comment type="subcellular location">
    <subcellularLocation>
        <location evidence="1">Cell inner membrane</location>
        <topology evidence="1">Lipid-anchor</topology>
    </subcellularLocation>
</comment>
<dbReference type="eggNOG" id="COG0845">
    <property type="taxonomic scope" value="Bacteria"/>
</dbReference>
<dbReference type="KEGG" id="tao:THIAE_09545"/>
<dbReference type="HOGENOM" id="CLU_018816_2_1_6"/>
<evidence type="ECO:0000259" key="6">
    <source>
        <dbReference type="Pfam" id="PF25989"/>
    </source>
</evidence>
<dbReference type="AlphaFoldDB" id="W0DYN2"/>
<organism evidence="7 8">
    <name type="scientific">Thiomicrospira aerophila AL3</name>
    <dbReference type="NCBI Taxonomy" id="717772"/>
    <lineage>
        <taxon>Bacteria</taxon>
        <taxon>Pseudomonadati</taxon>
        <taxon>Pseudomonadota</taxon>
        <taxon>Gammaproteobacteria</taxon>
        <taxon>Thiotrichales</taxon>
        <taxon>Piscirickettsiaceae</taxon>
        <taxon>Thiomicrospira</taxon>
    </lineage>
</organism>
<dbReference type="InParanoid" id="W0DYN2"/>
<dbReference type="Proteomes" id="UP000005380">
    <property type="component" value="Chromosome"/>
</dbReference>
<dbReference type="InterPro" id="IPR006143">
    <property type="entry name" value="RND_pump_MFP"/>
</dbReference>
<dbReference type="InterPro" id="IPR058626">
    <property type="entry name" value="MdtA-like_b-barrel"/>
</dbReference>
<feature type="domain" description="Multidrug resistance protein MdtA-like beta-barrel" evidence="5">
    <location>
        <begin position="216"/>
        <end position="301"/>
    </location>
</feature>
<dbReference type="InterPro" id="IPR058625">
    <property type="entry name" value="MdtA-like_BSH"/>
</dbReference>
<dbReference type="STRING" id="717772.THIAE_09545"/>
<feature type="domain" description="Multidrug resistance protein MdtA-like alpha-helical hairpin" evidence="3">
    <location>
        <begin position="110"/>
        <end position="178"/>
    </location>
</feature>
<dbReference type="Pfam" id="PF25917">
    <property type="entry name" value="BSH_RND"/>
    <property type="match status" value="1"/>
</dbReference>
<evidence type="ECO:0000313" key="7">
    <source>
        <dbReference type="EMBL" id="AHF01966.1"/>
    </source>
</evidence>
<comment type="similarity">
    <text evidence="2">Belongs to the membrane fusion protein (MFP) (TC 8.A.1) family.</text>
</comment>
<dbReference type="SUPFAM" id="SSF111369">
    <property type="entry name" value="HlyD-like secretion proteins"/>
    <property type="match status" value="1"/>
</dbReference>
<reference evidence="7 8" key="1">
    <citation type="submission" date="2013-12" db="EMBL/GenBank/DDBJ databases">
        <authorList>
            <consortium name="DOE Joint Genome Institute"/>
            <person name="Kappler U."/>
            <person name="Huntemann M."/>
            <person name="Han J."/>
            <person name="Chen A."/>
            <person name="Kyrpides N."/>
            <person name="Mavromatis K."/>
            <person name="Markowitz V."/>
            <person name="Palaniappan K."/>
            <person name="Ivanova N."/>
            <person name="Schaumberg A."/>
            <person name="Pati A."/>
            <person name="Liolios K."/>
            <person name="Nordberg H.P."/>
            <person name="Cantor M.N."/>
            <person name="Hua S.X."/>
            <person name="Woyke T."/>
        </authorList>
    </citation>
    <scope>NUCLEOTIDE SEQUENCE [LARGE SCALE GENOMIC DNA]</scope>
    <source>
        <strain evidence="8">AL2</strain>
    </source>
</reference>
<dbReference type="EMBL" id="CP007030">
    <property type="protein sequence ID" value="AHF01966.1"/>
    <property type="molecule type" value="Genomic_DNA"/>
</dbReference>
<evidence type="ECO:0000259" key="5">
    <source>
        <dbReference type="Pfam" id="PF25944"/>
    </source>
</evidence>
<dbReference type="Pfam" id="PF25989">
    <property type="entry name" value="YknX_C"/>
    <property type="match status" value="1"/>
</dbReference>
<keyword evidence="8" id="KW-1185">Reference proteome</keyword>
<dbReference type="Gene3D" id="2.40.420.20">
    <property type="match status" value="1"/>
</dbReference>
<dbReference type="Pfam" id="PF25944">
    <property type="entry name" value="Beta-barrel_RND"/>
    <property type="match status" value="1"/>
</dbReference>
<evidence type="ECO:0000259" key="4">
    <source>
        <dbReference type="Pfam" id="PF25917"/>
    </source>
</evidence>
<dbReference type="Gene3D" id="2.40.50.100">
    <property type="match status" value="1"/>
</dbReference>
<feature type="domain" description="Multidrug resistance protein MdtA-like barrel-sandwich hybrid" evidence="4">
    <location>
        <begin position="68"/>
        <end position="209"/>
    </location>
</feature>
<dbReference type="InterPro" id="IPR058637">
    <property type="entry name" value="YknX-like_C"/>
</dbReference>
<accession>W0DYN2</accession>
<dbReference type="NCBIfam" id="TIGR01730">
    <property type="entry name" value="RND_mfp"/>
    <property type="match status" value="1"/>
</dbReference>
<dbReference type="FunCoup" id="W0DYN2">
    <property type="interactions" value="329"/>
</dbReference>
<evidence type="ECO:0000313" key="8">
    <source>
        <dbReference type="Proteomes" id="UP000005380"/>
    </source>
</evidence>
<protein>
    <submittedName>
        <fullName evidence="7">Hemolysin D</fullName>
    </submittedName>
</protein>
<dbReference type="RefSeq" id="WP_006460249.1">
    <property type="nucleotide sequence ID" value="NZ_CP007030.1"/>
</dbReference>
<dbReference type="GO" id="GO:0022857">
    <property type="term" value="F:transmembrane transporter activity"/>
    <property type="evidence" value="ECO:0007669"/>
    <property type="project" value="InterPro"/>
</dbReference>
<evidence type="ECO:0000256" key="1">
    <source>
        <dbReference type="ARBA" id="ARBA00004519"/>
    </source>
</evidence>
<evidence type="ECO:0000259" key="3">
    <source>
        <dbReference type="Pfam" id="PF25876"/>
    </source>
</evidence>